<comment type="similarity">
    <text evidence="1">Belongs to the BlaI transcriptional regulatory family.</text>
</comment>
<gene>
    <name evidence="5" type="ORF">GCM10023172_14140</name>
</gene>
<keyword evidence="2" id="KW-0805">Transcription regulation</keyword>
<dbReference type="InterPro" id="IPR036390">
    <property type="entry name" value="WH_DNA-bd_sf"/>
</dbReference>
<name>A0ABP8Q5R0_9BACT</name>
<sequence>MTYELFRTELIAPLAMPKAPPKPTDSELEILQVLWQHGPATVRTVNEELSKRREVGYTTTLKIMQLMLEKGLVSRDDEGRSHVYRAAVREQDTQGLLLDKFVAATFGGSALKLVMQALGNRKTSADELAQIRRLLNDIEIQNANPSTSTSDDDAPAA</sequence>
<dbReference type="InterPro" id="IPR005650">
    <property type="entry name" value="BlaI_family"/>
</dbReference>
<evidence type="ECO:0000313" key="6">
    <source>
        <dbReference type="Proteomes" id="UP001501243"/>
    </source>
</evidence>
<dbReference type="Gene3D" id="1.10.4040.10">
    <property type="entry name" value="Penicillinase repressor domain"/>
    <property type="match status" value="1"/>
</dbReference>
<comment type="caution">
    <text evidence="5">The sequence shown here is derived from an EMBL/GenBank/DDBJ whole genome shotgun (WGS) entry which is preliminary data.</text>
</comment>
<keyword evidence="4" id="KW-0804">Transcription</keyword>
<organism evidence="5 6">
    <name type="scientific">Hymenobacter ginsengisoli</name>
    <dbReference type="NCBI Taxonomy" id="1051626"/>
    <lineage>
        <taxon>Bacteria</taxon>
        <taxon>Pseudomonadati</taxon>
        <taxon>Bacteroidota</taxon>
        <taxon>Cytophagia</taxon>
        <taxon>Cytophagales</taxon>
        <taxon>Hymenobacteraceae</taxon>
        <taxon>Hymenobacter</taxon>
    </lineage>
</organism>
<evidence type="ECO:0000256" key="4">
    <source>
        <dbReference type="ARBA" id="ARBA00023163"/>
    </source>
</evidence>
<reference evidence="6" key="1">
    <citation type="journal article" date="2019" name="Int. J. Syst. Evol. Microbiol.">
        <title>The Global Catalogue of Microorganisms (GCM) 10K type strain sequencing project: providing services to taxonomists for standard genome sequencing and annotation.</title>
        <authorList>
            <consortium name="The Broad Institute Genomics Platform"/>
            <consortium name="The Broad Institute Genome Sequencing Center for Infectious Disease"/>
            <person name="Wu L."/>
            <person name="Ma J."/>
        </authorList>
    </citation>
    <scope>NUCLEOTIDE SEQUENCE [LARGE SCALE GENOMIC DNA]</scope>
    <source>
        <strain evidence="6">JCM 17841</strain>
    </source>
</reference>
<evidence type="ECO:0000256" key="1">
    <source>
        <dbReference type="ARBA" id="ARBA00011046"/>
    </source>
</evidence>
<evidence type="ECO:0000256" key="3">
    <source>
        <dbReference type="ARBA" id="ARBA00023125"/>
    </source>
</evidence>
<dbReference type="Proteomes" id="UP001501243">
    <property type="component" value="Unassembled WGS sequence"/>
</dbReference>
<keyword evidence="3" id="KW-0238">DNA-binding</keyword>
<proteinExistence type="inferred from homology"/>
<keyword evidence="6" id="KW-1185">Reference proteome</keyword>
<dbReference type="InterPro" id="IPR036388">
    <property type="entry name" value="WH-like_DNA-bd_sf"/>
</dbReference>
<evidence type="ECO:0000256" key="2">
    <source>
        <dbReference type="ARBA" id="ARBA00023015"/>
    </source>
</evidence>
<dbReference type="SUPFAM" id="SSF46785">
    <property type="entry name" value="Winged helix' DNA-binding domain"/>
    <property type="match status" value="1"/>
</dbReference>
<accession>A0ABP8Q5R0</accession>
<evidence type="ECO:0008006" key="7">
    <source>
        <dbReference type="Google" id="ProtNLM"/>
    </source>
</evidence>
<dbReference type="Pfam" id="PF03965">
    <property type="entry name" value="Penicillinase_R"/>
    <property type="match status" value="1"/>
</dbReference>
<protein>
    <recommendedName>
        <fullName evidence="7">Transcriptional regulator</fullName>
    </recommendedName>
</protein>
<dbReference type="EMBL" id="BAABGQ010000005">
    <property type="protein sequence ID" value="GAA4498037.1"/>
    <property type="molecule type" value="Genomic_DNA"/>
</dbReference>
<evidence type="ECO:0000313" key="5">
    <source>
        <dbReference type="EMBL" id="GAA4498037.1"/>
    </source>
</evidence>
<dbReference type="Gene3D" id="1.10.10.10">
    <property type="entry name" value="Winged helix-like DNA-binding domain superfamily/Winged helix DNA-binding domain"/>
    <property type="match status" value="1"/>
</dbReference>